<evidence type="ECO:0000256" key="2">
    <source>
        <dbReference type="RuleBase" id="RU003749"/>
    </source>
</evidence>
<keyword evidence="5" id="KW-1185">Reference proteome</keyword>
<evidence type="ECO:0000256" key="1">
    <source>
        <dbReference type="ARBA" id="ARBA00009013"/>
    </source>
</evidence>
<dbReference type="InterPro" id="IPR002645">
    <property type="entry name" value="STAS_dom"/>
</dbReference>
<sequence length="99" mass="10570">MLTVDVRREPDRTVLVLSGELDLATGPVLTGALARVAAEPRVDLDVTGLSYCDSCGLNIMLAARHRARRESRELRVVGPRGFVARVIGACDASRVLLGG</sequence>
<evidence type="ECO:0000313" key="4">
    <source>
        <dbReference type="EMBL" id="GIF82940.1"/>
    </source>
</evidence>
<evidence type="ECO:0000259" key="3">
    <source>
        <dbReference type="PROSITE" id="PS50801"/>
    </source>
</evidence>
<dbReference type="NCBIfam" id="TIGR00377">
    <property type="entry name" value="ant_ant_sig"/>
    <property type="match status" value="1"/>
</dbReference>
<comment type="caution">
    <text evidence="4">The sequence shown here is derived from an EMBL/GenBank/DDBJ whole genome shotgun (WGS) entry which is preliminary data.</text>
</comment>
<dbReference type="InterPro" id="IPR003658">
    <property type="entry name" value="Anti-sigma_ant"/>
</dbReference>
<comment type="similarity">
    <text evidence="1 2">Belongs to the anti-sigma-factor antagonist family.</text>
</comment>
<dbReference type="GO" id="GO:0043856">
    <property type="term" value="F:anti-sigma factor antagonist activity"/>
    <property type="evidence" value="ECO:0007669"/>
    <property type="project" value="InterPro"/>
</dbReference>
<accession>A0A8J3NLU6</accession>
<dbReference type="CDD" id="cd07043">
    <property type="entry name" value="STAS_anti-anti-sigma_factors"/>
    <property type="match status" value="1"/>
</dbReference>
<feature type="domain" description="STAS" evidence="3">
    <location>
        <begin position="2"/>
        <end position="99"/>
    </location>
</feature>
<dbReference type="EMBL" id="BONF01000026">
    <property type="protein sequence ID" value="GIF82940.1"/>
    <property type="molecule type" value="Genomic_DNA"/>
</dbReference>
<organism evidence="4 5">
    <name type="scientific">Catellatospora bangladeshensis</name>
    <dbReference type="NCBI Taxonomy" id="310355"/>
    <lineage>
        <taxon>Bacteria</taxon>
        <taxon>Bacillati</taxon>
        <taxon>Actinomycetota</taxon>
        <taxon>Actinomycetes</taxon>
        <taxon>Micromonosporales</taxon>
        <taxon>Micromonosporaceae</taxon>
        <taxon>Catellatospora</taxon>
    </lineage>
</organism>
<dbReference type="Proteomes" id="UP000601223">
    <property type="component" value="Unassembled WGS sequence"/>
</dbReference>
<protein>
    <recommendedName>
        <fullName evidence="2">Anti-sigma factor antagonist</fullName>
    </recommendedName>
</protein>
<name>A0A8J3NLU6_9ACTN</name>
<dbReference type="PROSITE" id="PS50801">
    <property type="entry name" value="STAS"/>
    <property type="match status" value="1"/>
</dbReference>
<evidence type="ECO:0000313" key="5">
    <source>
        <dbReference type="Proteomes" id="UP000601223"/>
    </source>
</evidence>
<dbReference type="Gene3D" id="3.30.750.24">
    <property type="entry name" value="STAS domain"/>
    <property type="match status" value="1"/>
</dbReference>
<dbReference type="InterPro" id="IPR036513">
    <property type="entry name" value="STAS_dom_sf"/>
</dbReference>
<dbReference type="RefSeq" id="WP_203748974.1">
    <property type="nucleotide sequence ID" value="NZ_BONF01000026.1"/>
</dbReference>
<dbReference type="AlphaFoldDB" id="A0A8J3NLU6"/>
<proteinExistence type="inferred from homology"/>
<dbReference type="SUPFAM" id="SSF52091">
    <property type="entry name" value="SpoIIaa-like"/>
    <property type="match status" value="1"/>
</dbReference>
<dbReference type="InterPro" id="IPR058548">
    <property type="entry name" value="MlaB-like_STAS"/>
</dbReference>
<reference evidence="4 5" key="1">
    <citation type="submission" date="2021-01" db="EMBL/GenBank/DDBJ databases">
        <title>Whole genome shotgun sequence of Catellatospora bangladeshensis NBRC 107357.</title>
        <authorList>
            <person name="Komaki H."/>
            <person name="Tamura T."/>
        </authorList>
    </citation>
    <scope>NUCLEOTIDE SEQUENCE [LARGE SCALE GENOMIC DNA]</scope>
    <source>
        <strain evidence="4 5">NBRC 107357</strain>
    </source>
</reference>
<dbReference type="Pfam" id="PF13466">
    <property type="entry name" value="STAS_2"/>
    <property type="match status" value="1"/>
</dbReference>
<gene>
    <name evidence="4" type="ORF">Cba03nite_42890</name>
</gene>